<name>A0A7T4WCE2_9PROT</name>
<evidence type="ECO:0000313" key="2">
    <source>
        <dbReference type="Proteomes" id="UP000595420"/>
    </source>
</evidence>
<dbReference type="InterPro" id="IPR036584">
    <property type="entry name" value="FliS_sf"/>
</dbReference>
<protein>
    <submittedName>
        <fullName evidence="1">Flagellar protein FliS</fullName>
    </submittedName>
</protein>
<proteinExistence type="predicted"/>
<dbReference type="Gene3D" id="1.20.120.340">
    <property type="entry name" value="Flagellar protein FliS"/>
    <property type="match status" value="1"/>
</dbReference>
<dbReference type="AlphaFoldDB" id="A0A7T4WCE2"/>
<keyword evidence="1" id="KW-0966">Cell projection</keyword>
<dbReference type="Proteomes" id="UP000595420">
    <property type="component" value="Chromosome"/>
</dbReference>
<keyword evidence="1" id="KW-0282">Flagellum</keyword>
<dbReference type="EMBL" id="CP059488">
    <property type="protein sequence ID" value="QQD72036.1"/>
    <property type="molecule type" value="Genomic_DNA"/>
</dbReference>
<evidence type="ECO:0000313" key="1">
    <source>
        <dbReference type="EMBL" id="QQD72036.1"/>
    </source>
</evidence>
<reference evidence="1 2" key="1">
    <citation type="submission" date="2020-07" db="EMBL/GenBank/DDBJ databases">
        <title>Complete genome sequence analysis of Acidithiobacillus ferrivorans XJFY6S-08 reveals extreme environmental adaptation to alpine acid mine drainage.</title>
        <authorList>
            <person name="Yan L."/>
            <person name="Ni Y."/>
        </authorList>
    </citation>
    <scope>NUCLEOTIDE SEQUENCE [LARGE SCALE GENOMIC DNA]</scope>
    <source>
        <strain evidence="1 2">XJFY6S-08</strain>
    </source>
</reference>
<dbReference type="Pfam" id="PF02561">
    <property type="entry name" value="FliS"/>
    <property type="match status" value="1"/>
</dbReference>
<dbReference type="GO" id="GO:0044780">
    <property type="term" value="P:bacterial-type flagellum assembly"/>
    <property type="evidence" value="ECO:0007669"/>
    <property type="project" value="InterPro"/>
</dbReference>
<dbReference type="SUPFAM" id="SSF101116">
    <property type="entry name" value="Flagellar export chaperone FliS"/>
    <property type="match status" value="1"/>
</dbReference>
<accession>A0A7T4WCE2</accession>
<sequence>MRHLLPAKPAMSSMQSSAIYSGAAVAANPYQAVRNETATPIDLWDRGYKRCVALLSGAKRAIEQREPAQQGQMLFDAFAIVEFWTAALPIQEGAHDASTPGLAPRLRIAYEFILNKIAHGNAFGKTEDLDEAIHMLAHLHSIFHAKP</sequence>
<keyword evidence="1" id="KW-0969">Cilium</keyword>
<gene>
    <name evidence="1" type="ORF">H2515_11460</name>
</gene>
<organism evidence="1 2">
    <name type="scientific">Acidithiobacillus ferrivorans</name>
    <dbReference type="NCBI Taxonomy" id="160808"/>
    <lineage>
        <taxon>Bacteria</taxon>
        <taxon>Pseudomonadati</taxon>
        <taxon>Pseudomonadota</taxon>
        <taxon>Acidithiobacillia</taxon>
        <taxon>Acidithiobacillales</taxon>
        <taxon>Acidithiobacillaceae</taxon>
        <taxon>Acidithiobacillus</taxon>
    </lineage>
</organism>
<dbReference type="InterPro" id="IPR003713">
    <property type="entry name" value="FliS"/>
</dbReference>